<gene>
    <name evidence="1" type="ORF">SNE25_15655</name>
</gene>
<proteinExistence type="predicted"/>
<reference evidence="1 2" key="1">
    <citation type="submission" date="2023-11" db="EMBL/GenBank/DDBJ databases">
        <title>Analysis of the Genomes of Mucilaginibacter gossypii cycad 4 and M. sabulilitoris SNA2: microbes with the potential for plant growth promotion.</title>
        <authorList>
            <person name="Hirsch A.M."/>
            <person name="Humm E."/>
            <person name="Rubbi M."/>
            <person name="Del Vecchio G."/>
            <person name="Ha S.M."/>
            <person name="Pellegrini M."/>
            <person name="Gunsalus R.P."/>
        </authorList>
    </citation>
    <scope>NUCLEOTIDE SEQUENCE [LARGE SCALE GENOMIC DNA]</scope>
    <source>
        <strain evidence="1 2">SNA2</strain>
    </source>
</reference>
<evidence type="ECO:0000313" key="2">
    <source>
        <dbReference type="Proteomes" id="UP001324380"/>
    </source>
</evidence>
<dbReference type="InterPro" id="IPR029068">
    <property type="entry name" value="Glyas_Bleomycin-R_OHBP_Dase"/>
</dbReference>
<evidence type="ECO:0000313" key="1">
    <source>
        <dbReference type="EMBL" id="WPU96956.1"/>
    </source>
</evidence>
<evidence type="ECO:0008006" key="3">
    <source>
        <dbReference type="Google" id="ProtNLM"/>
    </source>
</evidence>
<keyword evidence="2" id="KW-1185">Reference proteome</keyword>
<sequence length="126" mass="14375">MKKDYSLKFTINIETDQLDRVSDFLERLLDTEEIYINPGLKAYKLLNDDLLELHGPGSTSSDFIFHGSNQLMSFPVVDMSIALDLIRQSGFKLLSEVISCGPNFRFCYVELEPGLVISIYYNGIRN</sequence>
<dbReference type="EMBL" id="CP139558">
    <property type="protein sequence ID" value="WPU96956.1"/>
    <property type="molecule type" value="Genomic_DNA"/>
</dbReference>
<accession>A0ABZ0TV33</accession>
<dbReference type="Proteomes" id="UP001324380">
    <property type="component" value="Chromosome"/>
</dbReference>
<name>A0ABZ0TV33_9SPHI</name>
<protein>
    <recommendedName>
        <fullName evidence="3">VOC domain-containing protein</fullName>
    </recommendedName>
</protein>
<organism evidence="1 2">
    <name type="scientific">Mucilaginibacter sabulilitoris</name>
    <dbReference type="NCBI Taxonomy" id="1173583"/>
    <lineage>
        <taxon>Bacteria</taxon>
        <taxon>Pseudomonadati</taxon>
        <taxon>Bacteroidota</taxon>
        <taxon>Sphingobacteriia</taxon>
        <taxon>Sphingobacteriales</taxon>
        <taxon>Sphingobacteriaceae</taxon>
        <taxon>Mucilaginibacter</taxon>
    </lineage>
</organism>
<dbReference type="SUPFAM" id="SSF54593">
    <property type="entry name" value="Glyoxalase/Bleomycin resistance protein/Dihydroxybiphenyl dioxygenase"/>
    <property type="match status" value="1"/>
</dbReference>
<dbReference type="RefSeq" id="WP_321566042.1">
    <property type="nucleotide sequence ID" value="NZ_CP139558.1"/>
</dbReference>